<organism evidence="1">
    <name type="scientific">Glycine max</name>
    <name type="common">Soybean</name>
    <name type="synonym">Glycine hispida</name>
    <dbReference type="NCBI Taxonomy" id="3847"/>
    <lineage>
        <taxon>Eukaryota</taxon>
        <taxon>Viridiplantae</taxon>
        <taxon>Streptophyta</taxon>
        <taxon>Embryophyta</taxon>
        <taxon>Tracheophyta</taxon>
        <taxon>Spermatophyta</taxon>
        <taxon>Magnoliopsida</taxon>
        <taxon>eudicotyledons</taxon>
        <taxon>Gunneridae</taxon>
        <taxon>Pentapetalae</taxon>
        <taxon>rosids</taxon>
        <taxon>fabids</taxon>
        <taxon>Fabales</taxon>
        <taxon>Fabaceae</taxon>
        <taxon>Papilionoideae</taxon>
        <taxon>50 kb inversion clade</taxon>
        <taxon>NPAAA clade</taxon>
        <taxon>indigoferoid/millettioid clade</taxon>
        <taxon>Phaseoleae</taxon>
        <taxon>Glycine</taxon>
        <taxon>Glycine subgen. Soja</taxon>
    </lineage>
</organism>
<dbReference type="EMBL" id="CM000852">
    <property type="protein sequence ID" value="KRG93467.1"/>
    <property type="molecule type" value="Genomic_DNA"/>
</dbReference>
<reference evidence="1" key="3">
    <citation type="submission" date="2018-07" db="EMBL/GenBank/DDBJ databases">
        <title>WGS assembly of Glycine max.</title>
        <authorList>
            <person name="Schmutz J."/>
            <person name="Cannon S."/>
            <person name="Schlueter J."/>
            <person name="Ma J."/>
            <person name="Mitros T."/>
            <person name="Nelson W."/>
            <person name="Hyten D."/>
            <person name="Song Q."/>
            <person name="Thelen J."/>
            <person name="Cheng J."/>
            <person name="Xu D."/>
            <person name="Hellsten U."/>
            <person name="May G."/>
            <person name="Yu Y."/>
            <person name="Sakurai T."/>
            <person name="Umezawa T."/>
            <person name="Bhattacharyya M."/>
            <person name="Sandhu D."/>
            <person name="Valliyodan B."/>
            <person name="Lindquist E."/>
            <person name="Peto M."/>
            <person name="Grant D."/>
            <person name="Shu S."/>
            <person name="Goodstein D."/>
            <person name="Barry K."/>
            <person name="Futrell-Griggs M."/>
            <person name="Abernathy B."/>
            <person name="Du J."/>
            <person name="Tian Z."/>
            <person name="Zhu L."/>
            <person name="Gill N."/>
            <person name="Joshi T."/>
            <person name="Libault M."/>
            <person name="Sethuraman A."/>
            <person name="Zhang X."/>
            <person name="Shinozaki K."/>
            <person name="Nguyen H."/>
            <person name="Wing R."/>
            <person name="Cregan P."/>
            <person name="Specht J."/>
            <person name="Grimwood J."/>
            <person name="Rokhsar D."/>
            <person name="Stacey G."/>
            <person name="Shoemaker R."/>
            <person name="Jackson S."/>
        </authorList>
    </citation>
    <scope>NUCLEOTIDE SEQUENCE</scope>
    <source>
        <tissue evidence="1">Callus</tissue>
    </source>
</reference>
<sequence>MRADQIPSVKFNNADRVILLNFLLPSSPHFLTELLCSSSSVSISSSSSFFLWPVRSREQSMSSITTIDLLDVSTNNLLSLVFFFTVVSSRSYM</sequence>
<dbReference type="EnsemblPlants" id="KRG93467">
    <property type="protein sequence ID" value="KRG93467"/>
    <property type="gene ID" value="GLYMA_19G018500"/>
</dbReference>
<keyword evidence="3" id="KW-1185">Reference proteome</keyword>
<dbReference type="InParanoid" id="A0A0R0EH02"/>
<evidence type="ECO:0000313" key="2">
    <source>
        <dbReference type="EnsemblPlants" id="KRG93467"/>
    </source>
</evidence>
<evidence type="ECO:0000313" key="1">
    <source>
        <dbReference type="EMBL" id="KRG93467.1"/>
    </source>
</evidence>
<dbReference type="Proteomes" id="UP000008827">
    <property type="component" value="Chromosome 19"/>
</dbReference>
<dbReference type="AlphaFoldDB" id="A0A0R0EH02"/>
<evidence type="ECO:0000313" key="3">
    <source>
        <dbReference type="Proteomes" id="UP000008827"/>
    </source>
</evidence>
<dbReference type="OMA" id="FLWPVRS"/>
<dbReference type="Gramene" id="KRG93467">
    <property type="protein sequence ID" value="KRG93467"/>
    <property type="gene ID" value="GLYMA_19G018500"/>
</dbReference>
<reference evidence="1 2" key="1">
    <citation type="journal article" date="2010" name="Nature">
        <title>Genome sequence of the palaeopolyploid soybean.</title>
        <authorList>
            <person name="Schmutz J."/>
            <person name="Cannon S.B."/>
            <person name="Schlueter J."/>
            <person name="Ma J."/>
            <person name="Mitros T."/>
            <person name="Nelson W."/>
            <person name="Hyten D.L."/>
            <person name="Song Q."/>
            <person name="Thelen J.J."/>
            <person name="Cheng J."/>
            <person name="Xu D."/>
            <person name="Hellsten U."/>
            <person name="May G.D."/>
            <person name="Yu Y."/>
            <person name="Sakurai T."/>
            <person name="Umezawa T."/>
            <person name="Bhattacharyya M.K."/>
            <person name="Sandhu D."/>
            <person name="Valliyodan B."/>
            <person name="Lindquist E."/>
            <person name="Peto M."/>
            <person name="Grant D."/>
            <person name="Shu S."/>
            <person name="Goodstein D."/>
            <person name="Barry K."/>
            <person name="Futrell-Griggs M."/>
            <person name="Abernathy B."/>
            <person name="Du J."/>
            <person name="Tian Z."/>
            <person name="Zhu L."/>
            <person name="Gill N."/>
            <person name="Joshi T."/>
            <person name="Libault M."/>
            <person name="Sethuraman A."/>
            <person name="Zhang X.-C."/>
            <person name="Shinozaki K."/>
            <person name="Nguyen H.T."/>
            <person name="Wing R.A."/>
            <person name="Cregan P."/>
            <person name="Specht J."/>
            <person name="Grimwood J."/>
            <person name="Rokhsar D."/>
            <person name="Stacey G."/>
            <person name="Shoemaker R.C."/>
            <person name="Jackson S.A."/>
        </authorList>
    </citation>
    <scope>NUCLEOTIDE SEQUENCE</scope>
    <source>
        <strain evidence="2">cv. Williams 82</strain>
        <tissue evidence="1">Callus</tissue>
    </source>
</reference>
<accession>A0A0R0EH02</accession>
<name>A0A0R0EH02_SOYBN</name>
<gene>
    <name evidence="1" type="ORF">GLYMA_19G018500</name>
</gene>
<proteinExistence type="predicted"/>
<reference evidence="2" key="2">
    <citation type="submission" date="2018-02" db="UniProtKB">
        <authorList>
            <consortium name="EnsemblPlants"/>
        </authorList>
    </citation>
    <scope>IDENTIFICATION</scope>
    <source>
        <strain evidence="2">Williams 82</strain>
    </source>
</reference>
<protein>
    <submittedName>
        <fullName evidence="1 2">Uncharacterized protein</fullName>
    </submittedName>
</protein>